<dbReference type="Gene3D" id="4.10.1060.10">
    <property type="entry name" value="Zinc finger, RanBP2-type"/>
    <property type="match status" value="2"/>
</dbReference>
<name>A0A7S1AC77_NOCSC</name>
<dbReference type="AlphaFoldDB" id="A0A7S1AC77"/>
<accession>A0A7S1AC77</accession>
<feature type="compositionally biased region" description="Basic and acidic residues" evidence="5">
    <location>
        <begin position="568"/>
        <end position="594"/>
    </location>
</feature>
<feature type="compositionally biased region" description="Basic and acidic residues" evidence="5">
    <location>
        <begin position="225"/>
        <end position="242"/>
    </location>
</feature>
<dbReference type="PROSITE" id="PS50199">
    <property type="entry name" value="ZF_RANBP2_2"/>
    <property type="match status" value="2"/>
</dbReference>
<feature type="region of interest" description="Disordered" evidence="5">
    <location>
        <begin position="225"/>
        <end position="298"/>
    </location>
</feature>
<proteinExistence type="predicted"/>
<feature type="compositionally biased region" description="Acidic residues" evidence="5">
    <location>
        <begin position="243"/>
        <end position="298"/>
    </location>
</feature>
<feature type="compositionally biased region" description="Polar residues" evidence="5">
    <location>
        <begin position="514"/>
        <end position="526"/>
    </location>
</feature>
<evidence type="ECO:0000259" key="6">
    <source>
        <dbReference type="PROSITE" id="PS50199"/>
    </source>
</evidence>
<evidence type="ECO:0000256" key="1">
    <source>
        <dbReference type="ARBA" id="ARBA00022723"/>
    </source>
</evidence>
<sequence length="629" mass="70441">MLVKEDPCDDEMEAVIEEPEDDFYLGELVSFDARNGKGLIACETTDAEYGKEVYVHQNVIAKCGANVGDLVHFELHFNSKGQPQAKHTMKLAEKRPPGLYTGILKEYPSNDGFGLVDCEETFALYGDDVALPAALASGFREGQEVMFNVDVGDDGSPVVSDLYHVRVEMREDRGKGGGKGSDWSWNHKPAWGAKPGDWTCVECGDHVFASKDRCRKCGAERPKNEKRAPLRKLPARDRHEKEEGEEQEDATGYGDLDEKDESFEEACAEETVDDETLEEEVAVEEEEEYAGEGEEVVEEVVDEEVEEVEYFEDEDAGEEKSDEKEYTGEVKSFDLAGCRGFIECEEIRKTFARAVYVHQNMMAKSGVTVGDTVKFFLHLNAVGMPQAKMPMSLVESKQPTEFRGRIKSVSSTASGLIECDETYELYRRDVLFPPTKSSGYREGQEVFFNVALNGEGMPAVSEAYPTVIEKADFKDEKGKGKGKANDWRCPTCSDLVFGRNDRCRKCATERPQEKNTWTRSSPSWKDNWSHDKGSSGQWGGGSSWSGNSDNNWRESSSGKGSWSTTRSWSREEPWRKSWHEDRGPIRPVNRDVEALKGGIEAVLRGTSTFRGSSRYYGSDGSSSKRGRYE</sequence>
<feature type="region of interest" description="Disordered" evidence="5">
    <location>
        <begin position="609"/>
        <end position="629"/>
    </location>
</feature>
<protein>
    <recommendedName>
        <fullName evidence="6">RanBP2-type domain-containing protein</fullName>
    </recommendedName>
</protein>
<evidence type="ECO:0000256" key="5">
    <source>
        <dbReference type="SAM" id="MobiDB-lite"/>
    </source>
</evidence>
<dbReference type="Gene3D" id="2.40.50.140">
    <property type="entry name" value="Nucleic acid-binding proteins"/>
    <property type="match status" value="2"/>
</dbReference>
<reference evidence="7" key="1">
    <citation type="submission" date="2021-01" db="EMBL/GenBank/DDBJ databases">
        <authorList>
            <person name="Corre E."/>
            <person name="Pelletier E."/>
            <person name="Niang G."/>
            <person name="Scheremetjew M."/>
            <person name="Finn R."/>
            <person name="Kale V."/>
            <person name="Holt S."/>
            <person name="Cochrane G."/>
            <person name="Meng A."/>
            <person name="Brown T."/>
            <person name="Cohen L."/>
        </authorList>
    </citation>
    <scope>NUCLEOTIDE SEQUENCE</scope>
</reference>
<keyword evidence="2 4" id="KW-0863">Zinc-finger</keyword>
<feature type="compositionally biased region" description="Low complexity" evidence="5">
    <location>
        <begin position="610"/>
        <end position="623"/>
    </location>
</feature>
<keyword evidence="3" id="KW-0862">Zinc</keyword>
<feature type="domain" description="RanBP2-type" evidence="6">
    <location>
        <begin position="194"/>
        <end position="223"/>
    </location>
</feature>
<feature type="region of interest" description="Disordered" evidence="5">
    <location>
        <begin position="508"/>
        <end position="594"/>
    </location>
</feature>
<evidence type="ECO:0000256" key="2">
    <source>
        <dbReference type="ARBA" id="ARBA00022771"/>
    </source>
</evidence>
<organism evidence="7">
    <name type="scientific">Noctiluca scintillans</name>
    <name type="common">Sea sparkle</name>
    <name type="synonym">Red tide dinoflagellate</name>
    <dbReference type="NCBI Taxonomy" id="2966"/>
    <lineage>
        <taxon>Eukaryota</taxon>
        <taxon>Sar</taxon>
        <taxon>Alveolata</taxon>
        <taxon>Dinophyceae</taxon>
        <taxon>Noctilucales</taxon>
        <taxon>Noctilucaceae</taxon>
        <taxon>Noctiluca</taxon>
    </lineage>
</organism>
<keyword evidence="1" id="KW-0479">Metal-binding</keyword>
<evidence type="ECO:0000313" key="7">
    <source>
        <dbReference type="EMBL" id="CAD8849492.1"/>
    </source>
</evidence>
<evidence type="ECO:0000256" key="4">
    <source>
        <dbReference type="PROSITE-ProRule" id="PRU00322"/>
    </source>
</evidence>
<feature type="compositionally biased region" description="Polar residues" evidence="5">
    <location>
        <begin position="553"/>
        <end position="567"/>
    </location>
</feature>
<dbReference type="EMBL" id="HBFQ01033837">
    <property type="protein sequence ID" value="CAD8849492.1"/>
    <property type="molecule type" value="Transcribed_RNA"/>
</dbReference>
<dbReference type="InterPro" id="IPR001876">
    <property type="entry name" value="Znf_RanBP2"/>
</dbReference>
<dbReference type="InterPro" id="IPR012340">
    <property type="entry name" value="NA-bd_OB-fold"/>
</dbReference>
<dbReference type="GO" id="GO:0008270">
    <property type="term" value="F:zinc ion binding"/>
    <property type="evidence" value="ECO:0007669"/>
    <property type="project" value="UniProtKB-KW"/>
</dbReference>
<feature type="domain" description="RanBP2-type" evidence="6">
    <location>
        <begin position="483"/>
        <end position="512"/>
    </location>
</feature>
<gene>
    <name evidence="7" type="ORF">NSCI0253_LOCUS23842</name>
</gene>
<evidence type="ECO:0000256" key="3">
    <source>
        <dbReference type="ARBA" id="ARBA00022833"/>
    </source>
</evidence>